<evidence type="ECO:0000256" key="9">
    <source>
        <dbReference type="ARBA" id="ARBA00022842"/>
    </source>
</evidence>
<feature type="domain" description="Mab-21-like nucleotidyltransferase" evidence="12">
    <location>
        <begin position="63"/>
        <end position="251"/>
    </location>
</feature>
<comment type="similarity">
    <text evidence="3">Belongs to the mab-21 family.</text>
</comment>
<accession>A0A1A9WQL2</accession>
<dbReference type="AlphaFoldDB" id="A0A1A9WQL2"/>
<evidence type="ECO:0000256" key="6">
    <source>
        <dbReference type="ARBA" id="ARBA00022723"/>
    </source>
</evidence>
<keyword evidence="6" id="KW-0479">Metal-binding</keyword>
<feature type="domain" description="Mab-21-like HhH/H2TH-like" evidence="13">
    <location>
        <begin position="258"/>
        <end position="347"/>
    </location>
</feature>
<evidence type="ECO:0000256" key="5">
    <source>
        <dbReference type="ARBA" id="ARBA00022695"/>
    </source>
</evidence>
<dbReference type="VEuPathDB" id="VectorBase:GBRI028357"/>
<dbReference type="Gene3D" id="3.30.460.90">
    <property type="match status" value="1"/>
</dbReference>
<dbReference type="InterPro" id="IPR046906">
    <property type="entry name" value="Mab-21_HhH/H2TH-like"/>
</dbReference>
<evidence type="ECO:0000256" key="7">
    <source>
        <dbReference type="ARBA" id="ARBA00022741"/>
    </source>
</evidence>
<evidence type="ECO:0000313" key="14">
    <source>
        <dbReference type="EnsemblMetazoa" id="GBRI028357-PA"/>
    </source>
</evidence>
<dbReference type="STRING" id="37001.A0A1A9WQL2"/>
<evidence type="ECO:0000256" key="8">
    <source>
        <dbReference type="ARBA" id="ARBA00022840"/>
    </source>
</evidence>
<evidence type="ECO:0000313" key="15">
    <source>
        <dbReference type="Proteomes" id="UP000091820"/>
    </source>
</evidence>
<evidence type="ECO:0000259" key="12">
    <source>
        <dbReference type="Pfam" id="PF03281"/>
    </source>
</evidence>
<name>A0A1A9WQL2_9MUSC</name>
<dbReference type="EnsemblMetazoa" id="GBRI028357-RA">
    <property type="protein sequence ID" value="GBRI028357-PA"/>
    <property type="gene ID" value="GBRI028357"/>
</dbReference>
<dbReference type="InterPro" id="IPR024810">
    <property type="entry name" value="MAB21L/cGLR"/>
</dbReference>
<sequence length="382" mass="45434">MSYRFNEYLQHIDFINSVADMDRQLYTRIYDDIRDTLLRRMCSVNETFKKLFKGCCLFGSYSHNTRIIKPKEFDVLFILQIPYSEELYIESDEDRPGFVQLDLDDVMEELYNDGNLSYVYEEFSEYLRDRKTTYLNRTKLQWWIHDIIQKVFEEYGPNVYAGCRQVALEYSKRGVAHTIYGRVNWKCNISIDFVPAISFGKVSWLKRRGYYPFVGCSDEFYAVPKPPTSGPRRTHGSTFLLVNPRAENELLLGKQHLKVAFRLLKSLRDCYELRRLKSYFLATMFLFQVRKRPDTFWEQPISVVFLEMLDVLTDHFQNRELRYFWCPDLNLLDVLKPKEITEYANTLFSVNRTLQTYIKQPNLSFEGCARHFILADSDSDSD</sequence>
<keyword evidence="11" id="KW-0464">Manganese</keyword>
<dbReference type="SMART" id="SM01265">
    <property type="entry name" value="Mab-21"/>
    <property type="match status" value="1"/>
</dbReference>
<evidence type="ECO:0000256" key="3">
    <source>
        <dbReference type="ARBA" id="ARBA00008307"/>
    </source>
</evidence>
<dbReference type="GO" id="GO:0016779">
    <property type="term" value="F:nucleotidyltransferase activity"/>
    <property type="evidence" value="ECO:0007669"/>
    <property type="project" value="UniProtKB-KW"/>
</dbReference>
<comment type="cofactor">
    <cofactor evidence="1">
        <name>Mn(2+)</name>
        <dbReference type="ChEBI" id="CHEBI:29035"/>
    </cofactor>
</comment>
<keyword evidence="4" id="KW-0808">Transferase</keyword>
<keyword evidence="15" id="KW-1185">Reference proteome</keyword>
<evidence type="ECO:0000256" key="2">
    <source>
        <dbReference type="ARBA" id="ARBA00001946"/>
    </source>
</evidence>
<protein>
    <submittedName>
        <fullName evidence="14">Mab-21 domain-containing protein</fullName>
    </submittedName>
</protein>
<reference evidence="15" key="1">
    <citation type="submission" date="2014-03" db="EMBL/GenBank/DDBJ databases">
        <authorList>
            <person name="Aksoy S."/>
            <person name="Warren W."/>
            <person name="Wilson R.K."/>
        </authorList>
    </citation>
    <scope>NUCLEOTIDE SEQUENCE [LARGE SCALE GENOMIC DNA]</scope>
    <source>
        <strain evidence="15">IAEA</strain>
    </source>
</reference>
<dbReference type="GO" id="GO:0005525">
    <property type="term" value="F:GTP binding"/>
    <property type="evidence" value="ECO:0007669"/>
    <property type="project" value="UniProtKB-KW"/>
</dbReference>
<reference evidence="14" key="2">
    <citation type="submission" date="2020-05" db="UniProtKB">
        <authorList>
            <consortium name="EnsemblMetazoa"/>
        </authorList>
    </citation>
    <scope>IDENTIFICATION</scope>
    <source>
        <strain evidence="14">IAEA</strain>
    </source>
</reference>
<dbReference type="Gene3D" id="1.10.1410.40">
    <property type="match status" value="1"/>
</dbReference>
<keyword evidence="9" id="KW-0460">Magnesium</keyword>
<dbReference type="GO" id="GO:0005524">
    <property type="term" value="F:ATP binding"/>
    <property type="evidence" value="ECO:0007669"/>
    <property type="project" value="UniProtKB-KW"/>
</dbReference>
<dbReference type="Pfam" id="PF03281">
    <property type="entry name" value="Mab-21"/>
    <property type="match status" value="1"/>
</dbReference>
<keyword evidence="8" id="KW-0067">ATP-binding</keyword>
<keyword evidence="5" id="KW-0548">Nucleotidyltransferase</keyword>
<dbReference type="Pfam" id="PF20266">
    <property type="entry name" value="Mab-21_C"/>
    <property type="match status" value="1"/>
</dbReference>
<proteinExistence type="inferred from homology"/>
<organism evidence="14 15">
    <name type="scientific">Glossina brevipalpis</name>
    <dbReference type="NCBI Taxonomy" id="37001"/>
    <lineage>
        <taxon>Eukaryota</taxon>
        <taxon>Metazoa</taxon>
        <taxon>Ecdysozoa</taxon>
        <taxon>Arthropoda</taxon>
        <taxon>Hexapoda</taxon>
        <taxon>Insecta</taxon>
        <taxon>Pterygota</taxon>
        <taxon>Neoptera</taxon>
        <taxon>Endopterygota</taxon>
        <taxon>Diptera</taxon>
        <taxon>Brachycera</taxon>
        <taxon>Muscomorpha</taxon>
        <taxon>Hippoboscoidea</taxon>
        <taxon>Glossinidae</taxon>
        <taxon>Glossina</taxon>
    </lineage>
</organism>
<evidence type="ECO:0000256" key="11">
    <source>
        <dbReference type="ARBA" id="ARBA00023211"/>
    </source>
</evidence>
<dbReference type="Proteomes" id="UP000091820">
    <property type="component" value="Unassembled WGS sequence"/>
</dbReference>
<evidence type="ECO:0000256" key="4">
    <source>
        <dbReference type="ARBA" id="ARBA00022679"/>
    </source>
</evidence>
<keyword evidence="7" id="KW-0547">Nucleotide-binding</keyword>
<dbReference type="PANTHER" id="PTHR10656">
    <property type="entry name" value="CELL FATE DETERMINING PROTEIN MAB21-RELATED"/>
    <property type="match status" value="1"/>
</dbReference>
<dbReference type="GO" id="GO:0046872">
    <property type="term" value="F:metal ion binding"/>
    <property type="evidence" value="ECO:0007669"/>
    <property type="project" value="UniProtKB-KW"/>
</dbReference>
<evidence type="ECO:0000256" key="10">
    <source>
        <dbReference type="ARBA" id="ARBA00023134"/>
    </source>
</evidence>
<evidence type="ECO:0000259" key="13">
    <source>
        <dbReference type="Pfam" id="PF20266"/>
    </source>
</evidence>
<dbReference type="PANTHER" id="PTHR10656:SF42">
    <property type="entry name" value="CYCLIC GMP-AMP SYNTHASE-LIKE PROTEIN-RELATED"/>
    <property type="match status" value="1"/>
</dbReference>
<keyword evidence="10" id="KW-0342">GTP-binding</keyword>
<evidence type="ECO:0000256" key="1">
    <source>
        <dbReference type="ARBA" id="ARBA00001936"/>
    </source>
</evidence>
<dbReference type="InterPro" id="IPR046903">
    <property type="entry name" value="Mab-21-like_nuc_Trfase"/>
</dbReference>
<comment type="cofactor">
    <cofactor evidence="2">
        <name>Mg(2+)</name>
        <dbReference type="ChEBI" id="CHEBI:18420"/>
    </cofactor>
</comment>